<evidence type="ECO:0000313" key="2">
    <source>
        <dbReference type="EMBL" id="SHF58410.1"/>
    </source>
</evidence>
<dbReference type="AlphaFoldDB" id="A0A1M5CUI0"/>
<dbReference type="NCBIfam" id="TIGR02547">
    <property type="entry name" value="casA_cse1"/>
    <property type="match status" value="1"/>
</dbReference>
<dbReference type="EMBL" id="FQVN01000004">
    <property type="protein sequence ID" value="SHF58410.1"/>
    <property type="molecule type" value="Genomic_DNA"/>
</dbReference>
<accession>A0A1M5CUI0</accession>
<feature type="region of interest" description="Disordered" evidence="1">
    <location>
        <begin position="559"/>
        <end position="578"/>
    </location>
</feature>
<sequence length="578" mass="63626">MVNLVDDPWLLAYPCEGTKVEEHSLRDLLLDAHKFRDLVVDFPTQKPALFRQVLLPVLLAALGRPHDPTAWAPLFQQGRFTQGQRDQLGRYLDKHRHLFELFDDVNPFAQVANLEAVSGETKGTASLVVTAPTGNNVPLFSSRSDADPLELTPAQAARWLIHAHCWDTAAIKTGAVGDRNVKAGKTTGNPTGPLGQIGFVMPVGRTLYDTLLLNIPSGPALPATDSPQWTRRSTSGRVEETRSVALPAWQSRDATGLLDLWTWQSRRIRLIPEQTDDGVRVSRVIIAAGDRMTQVPDIEPHTAWILEATGSVGGKTKQGKQRQPLPPRRPRRHQPGKAVWRGLDALLAVSREKREAKLKAAGYATSDLLIEINARRKKMPLDYPLQIEVSGVVYGNQSAVVEDVISDSIPLPLAALSHGSLARATILEVVSQAEGLANTVNNLSADLRRALGSEPVPWDKGQRPGEVVLHALDDLVRRLLVGLRAAGEDFDLVERGHLAWEQKARSATVQVAERLMESVPGSAFLGHTIQSDREQRSYRLATAEAGFWRQLDRILPRAAAARKSRERDGEKTTKTEEA</sequence>
<dbReference type="Proteomes" id="UP000184501">
    <property type="component" value="Unassembled WGS sequence"/>
</dbReference>
<dbReference type="OrthoDB" id="3187690at2"/>
<dbReference type="CDD" id="cd09729">
    <property type="entry name" value="Cse1_I-E"/>
    <property type="match status" value="1"/>
</dbReference>
<keyword evidence="3" id="KW-1185">Reference proteome</keyword>
<gene>
    <name evidence="2" type="ORF">SAMN05444320_104175</name>
</gene>
<dbReference type="STRING" id="2017.SAMN05444320_104175"/>
<dbReference type="Pfam" id="PF09481">
    <property type="entry name" value="CRISPR_Cse1"/>
    <property type="match status" value="1"/>
</dbReference>
<evidence type="ECO:0000256" key="1">
    <source>
        <dbReference type="SAM" id="MobiDB-lite"/>
    </source>
</evidence>
<protein>
    <submittedName>
        <fullName evidence="2">CRISPR system Cascade subunit CasA</fullName>
    </submittedName>
</protein>
<name>A0A1M5CUI0_STRHI</name>
<dbReference type="InterPro" id="IPR013381">
    <property type="entry name" value="CRISPR-assoc_prot_Cse1"/>
</dbReference>
<feature type="region of interest" description="Disordered" evidence="1">
    <location>
        <begin position="309"/>
        <end position="336"/>
    </location>
</feature>
<proteinExistence type="predicted"/>
<evidence type="ECO:0000313" key="3">
    <source>
        <dbReference type="Proteomes" id="UP000184501"/>
    </source>
</evidence>
<organism evidence="2 3">
    <name type="scientific">Streptoalloteichus hindustanus</name>
    <dbReference type="NCBI Taxonomy" id="2017"/>
    <lineage>
        <taxon>Bacteria</taxon>
        <taxon>Bacillati</taxon>
        <taxon>Actinomycetota</taxon>
        <taxon>Actinomycetes</taxon>
        <taxon>Pseudonocardiales</taxon>
        <taxon>Pseudonocardiaceae</taxon>
        <taxon>Streptoalloteichus</taxon>
    </lineage>
</organism>
<feature type="compositionally biased region" description="Basic and acidic residues" evidence="1">
    <location>
        <begin position="563"/>
        <end position="578"/>
    </location>
</feature>
<dbReference type="Gene3D" id="1.10.132.100">
    <property type="match status" value="1"/>
</dbReference>
<reference evidence="2 3" key="1">
    <citation type="submission" date="2016-11" db="EMBL/GenBank/DDBJ databases">
        <authorList>
            <person name="Jaros S."/>
            <person name="Januszkiewicz K."/>
            <person name="Wedrychowicz H."/>
        </authorList>
    </citation>
    <scope>NUCLEOTIDE SEQUENCE [LARGE SCALE GENOMIC DNA]</scope>
    <source>
        <strain evidence="2 3">DSM 44523</strain>
    </source>
</reference>